<protein>
    <submittedName>
        <fullName evidence="2">Uncharacterized protein</fullName>
    </submittedName>
</protein>
<sequence>MQNKETWAVEQLAILENKTSALTEKERKALGADFIAGALQKVPVKINNQTELEIFQSETAQLISQIPLLNTTGRISDPVFSKLLSAYKASIRKKYKLVAKGYYMIMWMPLGVAISLSWGVALGNIALGIPLGIGIGMAIGAGLDRKAEKEGRVI</sequence>
<organism evidence="2 3">
    <name type="scientific">Pedobacter metabolipauper</name>
    <dbReference type="NCBI Taxonomy" id="425513"/>
    <lineage>
        <taxon>Bacteria</taxon>
        <taxon>Pseudomonadati</taxon>
        <taxon>Bacteroidota</taxon>
        <taxon>Sphingobacteriia</taxon>
        <taxon>Sphingobacteriales</taxon>
        <taxon>Sphingobacteriaceae</taxon>
        <taxon>Pedobacter</taxon>
    </lineage>
</organism>
<keyword evidence="1" id="KW-1133">Transmembrane helix</keyword>
<evidence type="ECO:0000313" key="2">
    <source>
        <dbReference type="EMBL" id="TDQ11782.1"/>
    </source>
</evidence>
<dbReference type="EMBL" id="SNYC01000003">
    <property type="protein sequence ID" value="TDQ11782.1"/>
    <property type="molecule type" value="Genomic_DNA"/>
</dbReference>
<accession>A0A4R6T066</accession>
<gene>
    <name evidence="2" type="ORF">ATK78_0910</name>
</gene>
<keyword evidence="1" id="KW-0472">Membrane</keyword>
<reference evidence="2 3" key="1">
    <citation type="submission" date="2019-03" db="EMBL/GenBank/DDBJ databases">
        <title>Genomic Encyclopedia of Archaeal and Bacterial Type Strains, Phase II (KMG-II): from individual species to whole genera.</title>
        <authorList>
            <person name="Goeker M."/>
        </authorList>
    </citation>
    <scope>NUCLEOTIDE SEQUENCE [LARGE SCALE GENOMIC DNA]</scope>
    <source>
        <strain evidence="2 3">DSM 19035</strain>
    </source>
</reference>
<dbReference type="RefSeq" id="WP_133574825.1">
    <property type="nucleotide sequence ID" value="NZ_SNYC01000003.1"/>
</dbReference>
<feature type="transmembrane region" description="Helical" evidence="1">
    <location>
        <begin position="101"/>
        <end position="119"/>
    </location>
</feature>
<dbReference type="Proteomes" id="UP000295620">
    <property type="component" value="Unassembled WGS sequence"/>
</dbReference>
<keyword evidence="3" id="KW-1185">Reference proteome</keyword>
<evidence type="ECO:0000313" key="3">
    <source>
        <dbReference type="Proteomes" id="UP000295620"/>
    </source>
</evidence>
<proteinExistence type="predicted"/>
<comment type="caution">
    <text evidence="2">The sequence shown here is derived from an EMBL/GenBank/DDBJ whole genome shotgun (WGS) entry which is preliminary data.</text>
</comment>
<feature type="transmembrane region" description="Helical" evidence="1">
    <location>
        <begin position="125"/>
        <end position="143"/>
    </location>
</feature>
<evidence type="ECO:0000256" key="1">
    <source>
        <dbReference type="SAM" id="Phobius"/>
    </source>
</evidence>
<dbReference type="OrthoDB" id="769130at2"/>
<keyword evidence="1" id="KW-0812">Transmembrane</keyword>
<dbReference type="AlphaFoldDB" id="A0A4R6T066"/>
<name>A0A4R6T066_9SPHI</name>